<dbReference type="InterPro" id="IPR025420">
    <property type="entry name" value="DUF4143"/>
</dbReference>
<dbReference type="STRING" id="580327.Tthe_2337"/>
<sequence length="478" mass="55338">MLAYTSSENILRILYSYNPWWREGYFPQDLSKPVKRVVYHQAFELLMHPTIRRYVILSGARRVGKTTILYQMIETLLKNQVNPKKILYISFDHPLFKLSSFDQIINLYETTINEEKEAYIFLDEIQYASDWDRWLKVYYDTKPNWRIIATGSASPALIEGTKESGVGRWTVISVPTLSFYEFCEILGVPERPSNLPNLNLNEISNLNDSQLNELMFLLMPLQKYFNKYLTIGGFPEFVFSEDQFLVQRMLREDVVDKVIKRDIPSLFNVRNLAVLEKVFLYLCFNSANVISISTISKEIGDVSTVTVENYIHLLENANLIYKSLPIELGGKKVLKAKPKIYVSDPALRNAVLMIDNILLDSKELGITVETAVFKHIYNFYLQTNARIGYFRKASDNQKEIDVVVDFLHSKSLIEVKFREDTTLSENDAIVEMSQKEKNIDSAILVTKRPEDYGKVKVSAKVPIVKIPAYVFLYLFGRR</sequence>
<protein>
    <submittedName>
        <fullName evidence="3">AAA family ATPase</fullName>
    </submittedName>
</protein>
<feature type="domain" description="DUF4143" evidence="2">
    <location>
        <begin position="260"/>
        <end position="417"/>
    </location>
</feature>
<proteinExistence type="predicted"/>
<dbReference type="EMBL" id="CP002171">
    <property type="protein sequence ID" value="ADL69806.1"/>
    <property type="molecule type" value="Genomic_DNA"/>
</dbReference>
<feature type="domain" description="AAA" evidence="1">
    <location>
        <begin position="53"/>
        <end position="183"/>
    </location>
</feature>
<dbReference type="PANTHER" id="PTHR43566:SF1">
    <property type="entry name" value="AAA+ ATPASE DOMAIN-CONTAINING PROTEIN"/>
    <property type="match status" value="1"/>
</dbReference>
<evidence type="ECO:0000259" key="2">
    <source>
        <dbReference type="Pfam" id="PF13635"/>
    </source>
</evidence>
<dbReference type="Gene3D" id="3.40.50.300">
    <property type="entry name" value="P-loop containing nucleotide triphosphate hydrolases"/>
    <property type="match status" value="1"/>
</dbReference>
<dbReference type="Proteomes" id="UP000001626">
    <property type="component" value="Chromosome"/>
</dbReference>
<evidence type="ECO:0000313" key="4">
    <source>
        <dbReference type="Proteomes" id="UP000001626"/>
    </source>
</evidence>
<dbReference type="GeneID" id="93865152"/>
<keyword evidence="4" id="KW-1185">Reference proteome</keyword>
<dbReference type="eggNOG" id="COG1373">
    <property type="taxonomic scope" value="Bacteria"/>
</dbReference>
<accession>D9TS83</accession>
<dbReference type="OrthoDB" id="9801684at2"/>
<dbReference type="RefSeq" id="WP_013298765.1">
    <property type="nucleotide sequence ID" value="NC_014410.1"/>
</dbReference>
<dbReference type="Pfam" id="PF13635">
    <property type="entry name" value="DUF4143"/>
    <property type="match status" value="1"/>
</dbReference>
<reference evidence="3 4" key="1">
    <citation type="submission" date="2010-08" db="EMBL/GenBank/DDBJ databases">
        <title>Complete sequence of Thermoanaerobacterium thermosaccharolyticum DSM 571.</title>
        <authorList>
            <consortium name="US DOE Joint Genome Institute"/>
            <person name="Lucas S."/>
            <person name="Copeland A."/>
            <person name="Lapidus A."/>
            <person name="Cheng J.-F."/>
            <person name="Bruce D."/>
            <person name="Goodwin L."/>
            <person name="Pitluck S."/>
            <person name="Teshima H."/>
            <person name="Detter J.C."/>
            <person name="Han C."/>
            <person name="Tapia R."/>
            <person name="Land M."/>
            <person name="Hauser L."/>
            <person name="Chang Y.-J."/>
            <person name="Jeffries C."/>
            <person name="Kyrpides N."/>
            <person name="Ivanova N."/>
            <person name="Mikhailova N."/>
            <person name="Hemme C.L."/>
            <person name="Woyke T."/>
        </authorList>
    </citation>
    <scope>NUCLEOTIDE SEQUENCE [LARGE SCALE GENOMIC DNA]</scope>
    <source>
        <strain evidence="4">ATCC 7956 / DSM 571 / NCIMB 9385 / NCA 3814 / NCTC 13789 / WDCM 00135 / 2032</strain>
    </source>
</reference>
<evidence type="ECO:0000313" key="3">
    <source>
        <dbReference type="EMBL" id="ADL69806.1"/>
    </source>
</evidence>
<dbReference type="PANTHER" id="PTHR43566">
    <property type="entry name" value="CONSERVED PROTEIN"/>
    <property type="match status" value="1"/>
</dbReference>
<evidence type="ECO:0000259" key="1">
    <source>
        <dbReference type="Pfam" id="PF13173"/>
    </source>
</evidence>
<dbReference type="SUPFAM" id="SSF52540">
    <property type="entry name" value="P-loop containing nucleoside triphosphate hydrolases"/>
    <property type="match status" value="1"/>
</dbReference>
<dbReference type="Pfam" id="PF13173">
    <property type="entry name" value="AAA_14"/>
    <property type="match status" value="1"/>
</dbReference>
<dbReference type="KEGG" id="ttm:Tthe_2337"/>
<organism evidence="3 4">
    <name type="scientific">Thermoanaerobacterium thermosaccharolyticum (strain ATCC 7956 / DSM 571 / NCIMB 9385 / NCA 3814 / NCTC 13789 / WDCM 00135 / 2032)</name>
    <name type="common">Clostridium thermosaccharolyticum</name>
    <dbReference type="NCBI Taxonomy" id="580327"/>
    <lineage>
        <taxon>Bacteria</taxon>
        <taxon>Bacillati</taxon>
        <taxon>Bacillota</taxon>
        <taxon>Clostridia</taxon>
        <taxon>Thermoanaerobacterales</taxon>
        <taxon>Thermoanaerobacteraceae</taxon>
        <taxon>Thermoanaerobacterium</taxon>
    </lineage>
</organism>
<dbReference type="InterPro" id="IPR027417">
    <property type="entry name" value="P-loop_NTPase"/>
</dbReference>
<dbReference type="HOGENOM" id="CLU_041527_0_1_9"/>
<name>D9TS83_THETC</name>
<dbReference type="InterPro" id="IPR041682">
    <property type="entry name" value="AAA_14"/>
</dbReference>
<dbReference type="AlphaFoldDB" id="D9TS83"/>
<gene>
    <name evidence="3" type="ordered locus">Tthe_2337</name>
</gene>